<dbReference type="PROSITE" id="PS00061">
    <property type="entry name" value="ADH_SHORT"/>
    <property type="match status" value="1"/>
</dbReference>
<dbReference type="InterPro" id="IPR036291">
    <property type="entry name" value="NAD(P)-bd_dom_sf"/>
</dbReference>
<dbReference type="CDD" id="cd05355">
    <property type="entry name" value="SDR_c1"/>
    <property type="match status" value="1"/>
</dbReference>
<proteinExistence type="inferred from homology"/>
<keyword evidence="5" id="KW-1185">Reference proteome</keyword>
<organism evidence="4 5">
    <name type="scientific">Acrasis kona</name>
    <dbReference type="NCBI Taxonomy" id="1008807"/>
    <lineage>
        <taxon>Eukaryota</taxon>
        <taxon>Discoba</taxon>
        <taxon>Heterolobosea</taxon>
        <taxon>Tetramitia</taxon>
        <taxon>Eutetramitia</taxon>
        <taxon>Acrasidae</taxon>
        <taxon>Acrasis</taxon>
    </lineage>
</organism>
<dbReference type="SUPFAM" id="SSF51735">
    <property type="entry name" value="NAD(P)-binding Rossmann-fold domains"/>
    <property type="match status" value="1"/>
</dbReference>
<dbReference type="Pfam" id="PF13561">
    <property type="entry name" value="adh_short_C2"/>
    <property type="match status" value="1"/>
</dbReference>
<name>A0AAW2ZJJ8_9EUKA</name>
<comment type="caution">
    <text evidence="4">The sequence shown here is derived from an EMBL/GenBank/DDBJ whole genome shotgun (WGS) entry which is preliminary data.</text>
</comment>
<keyword evidence="2" id="KW-0560">Oxidoreductase</keyword>
<dbReference type="EMBL" id="JAOPGA020001475">
    <property type="protein sequence ID" value="KAL0488797.1"/>
    <property type="molecule type" value="Genomic_DNA"/>
</dbReference>
<gene>
    <name evidence="4" type="ORF">AKO1_003881</name>
</gene>
<dbReference type="FunFam" id="3.40.50.720:FF:000084">
    <property type="entry name" value="Short-chain dehydrogenase reductase"/>
    <property type="match status" value="1"/>
</dbReference>
<evidence type="ECO:0000313" key="5">
    <source>
        <dbReference type="Proteomes" id="UP001431209"/>
    </source>
</evidence>
<evidence type="ECO:0000256" key="3">
    <source>
        <dbReference type="SAM" id="MobiDB-lite"/>
    </source>
</evidence>
<dbReference type="PANTHER" id="PTHR48107">
    <property type="entry name" value="NADPH-DEPENDENT ALDEHYDE REDUCTASE-LIKE PROTEIN, CHLOROPLASTIC-RELATED"/>
    <property type="match status" value="1"/>
</dbReference>
<dbReference type="Proteomes" id="UP001431209">
    <property type="component" value="Unassembled WGS sequence"/>
</dbReference>
<evidence type="ECO:0000313" key="4">
    <source>
        <dbReference type="EMBL" id="KAL0488797.1"/>
    </source>
</evidence>
<reference evidence="4 5" key="1">
    <citation type="submission" date="2024-03" db="EMBL/GenBank/DDBJ databases">
        <title>The Acrasis kona genome and developmental transcriptomes reveal deep origins of eukaryotic multicellular pathways.</title>
        <authorList>
            <person name="Sheikh S."/>
            <person name="Fu C.-J."/>
            <person name="Brown M.W."/>
            <person name="Baldauf S.L."/>
        </authorList>
    </citation>
    <scope>NUCLEOTIDE SEQUENCE [LARGE SCALE GENOMIC DNA]</scope>
    <source>
        <strain evidence="4 5">ATCC MYA-3509</strain>
    </source>
</reference>
<dbReference type="AlphaFoldDB" id="A0AAW2ZJJ8"/>
<dbReference type="InterPro" id="IPR002347">
    <property type="entry name" value="SDR_fam"/>
</dbReference>
<dbReference type="PANTHER" id="PTHR48107:SF16">
    <property type="entry name" value="NADPH-DEPENDENT ALDEHYDE REDUCTASE 1, CHLOROPLASTIC"/>
    <property type="match status" value="1"/>
</dbReference>
<feature type="region of interest" description="Disordered" evidence="3">
    <location>
        <begin position="1"/>
        <end position="29"/>
    </location>
</feature>
<sequence>MGKDAVPSHKEIPAQQQEKPGLEHKMTPEPTYDMSYYKGTGKLQDRVALITGGDSGIGRSVALLYAREGADVAIIYLPTEQTDAEITKALIENEGRKALLIPGDIADSDFCKQAVERTVKELGRLNILVNNAATQEYRENFLDTTDSEIERTFKVNIFAMMYLTRAAIPHLHGNDSIINTTSINAYRGHPVLIPYTTTKGAIVAFTRSMALHLADKKIRVNAVAPGPIWTPLIVSTMPSKEVEGFGKDVAMERPGQPFECATSYVFLASQDSSYFTGQVFHPNGGEIING</sequence>
<dbReference type="GO" id="GO:0016614">
    <property type="term" value="F:oxidoreductase activity, acting on CH-OH group of donors"/>
    <property type="evidence" value="ECO:0007669"/>
    <property type="project" value="UniProtKB-ARBA"/>
</dbReference>
<dbReference type="PRINTS" id="PR00080">
    <property type="entry name" value="SDRFAMILY"/>
</dbReference>
<comment type="similarity">
    <text evidence="1">Belongs to the short-chain dehydrogenases/reductases (SDR) family.</text>
</comment>
<evidence type="ECO:0000256" key="2">
    <source>
        <dbReference type="ARBA" id="ARBA00023002"/>
    </source>
</evidence>
<evidence type="ECO:0000256" key="1">
    <source>
        <dbReference type="ARBA" id="ARBA00006484"/>
    </source>
</evidence>
<dbReference type="InterPro" id="IPR020904">
    <property type="entry name" value="Sc_DH/Rdtase_CS"/>
</dbReference>
<protein>
    <submittedName>
        <fullName evidence="4">General stress protein ydaD</fullName>
    </submittedName>
</protein>
<accession>A0AAW2ZJJ8</accession>
<dbReference type="PRINTS" id="PR00081">
    <property type="entry name" value="GDHRDH"/>
</dbReference>
<dbReference type="Gene3D" id="3.40.50.720">
    <property type="entry name" value="NAD(P)-binding Rossmann-like Domain"/>
    <property type="match status" value="1"/>
</dbReference>
<dbReference type="NCBIfam" id="NF005214">
    <property type="entry name" value="PRK06701.1"/>
    <property type="match status" value="1"/>
</dbReference>
<feature type="compositionally biased region" description="Basic and acidic residues" evidence="3">
    <location>
        <begin position="1"/>
        <end position="12"/>
    </location>
</feature>